<proteinExistence type="predicted"/>
<evidence type="ECO:0000313" key="1">
    <source>
        <dbReference type="EMBL" id="KAJ4447317.1"/>
    </source>
</evidence>
<sequence>MKVLERVGGERMMLKLIRKRKRKWLGHWLRRNYLLKDALEGMDDNNALKESAMRISYKICHEIAKELKTCNEGEFIKRCLIILADELCPQQVGEVEAIRLSRRTVSKIKTRPSEIHREMLEMYGADCLDRSNISTLVQVLQSYRINVTDEARSGRPVTAATPPKIRGTEAAVIHPTAQILHRLSFTYSDQSKNPRRPTLWFG</sequence>
<comment type="caution">
    <text evidence="1">The sequence shown here is derived from an EMBL/GenBank/DDBJ whole genome shotgun (WGS) entry which is preliminary data.</text>
</comment>
<gene>
    <name evidence="1" type="ORF">ANN_09321</name>
</gene>
<protein>
    <submittedName>
        <fullName evidence="1">Uncharacterized protein</fullName>
    </submittedName>
</protein>
<dbReference type="EMBL" id="JAJSOF020000005">
    <property type="protein sequence ID" value="KAJ4447317.1"/>
    <property type="molecule type" value="Genomic_DNA"/>
</dbReference>
<reference evidence="1 2" key="1">
    <citation type="journal article" date="2022" name="Allergy">
        <title>Genome assembly and annotation of Periplaneta americana reveal a comprehensive cockroach allergen profile.</title>
        <authorList>
            <person name="Wang L."/>
            <person name="Xiong Q."/>
            <person name="Saelim N."/>
            <person name="Wang L."/>
            <person name="Nong W."/>
            <person name="Wan A.T."/>
            <person name="Shi M."/>
            <person name="Liu X."/>
            <person name="Cao Q."/>
            <person name="Hui J.H.L."/>
            <person name="Sookrung N."/>
            <person name="Leung T.F."/>
            <person name="Tungtrongchitr A."/>
            <person name="Tsui S.K.W."/>
        </authorList>
    </citation>
    <scope>NUCLEOTIDE SEQUENCE [LARGE SCALE GENOMIC DNA]</scope>
    <source>
        <strain evidence="1">PWHHKU_190912</strain>
    </source>
</reference>
<evidence type="ECO:0000313" key="2">
    <source>
        <dbReference type="Proteomes" id="UP001148838"/>
    </source>
</evidence>
<dbReference type="Proteomes" id="UP001148838">
    <property type="component" value="Unassembled WGS sequence"/>
</dbReference>
<name>A0ABQ8TNJ0_PERAM</name>
<organism evidence="1 2">
    <name type="scientific">Periplaneta americana</name>
    <name type="common">American cockroach</name>
    <name type="synonym">Blatta americana</name>
    <dbReference type="NCBI Taxonomy" id="6978"/>
    <lineage>
        <taxon>Eukaryota</taxon>
        <taxon>Metazoa</taxon>
        <taxon>Ecdysozoa</taxon>
        <taxon>Arthropoda</taxon>
        <taxon>Hexapoda</taxon>
        <taxon>Insecta</taxon>
        <taxon>Pterygota</taxon>
        <taxon>Neoptera</taxon>
        <taxon>Polyneoptera</taxon>
        <taxon>Dictyoptera</taxon>
        <taxon>Blattodea</taxon>
        <taxon>Blattoidea</taxon>
        <taxon>Blattidae</taxon>
        <taxon>Blattinae</taxon>
        <taxon>Periplaneta</taxon>
    </lineage>
</organism>
<accession>A0ABQ8TNJ0</accession>
<keyword evidence="2" id="KW-1185">Reference proteome</keyword>